<accession>A0A2I2A929</accession>
<feature type="compositionally biased region" description="Basic and acidic residues" evidence="1">
    <location>
        <begin position="314"/>
        <end position="323"/>
    </location>
</feature>
<feature type="region of interest" description="Disordered" evidence="1">
    <location>
        <begin position="236"/>
        <end position="414"/>
    </location>
</feature>
<gene>
    <name evidence="2" type="ORF">CYR79_09010</name>
</gene>
<reference evidence="3" key="1">
    <citation type="submission" date="2017-12" db="EMBL/GenBank/DDBJ databases">
        <authorList>
            <person name="Christensen H."/>
        </authorList>
    </citation>
    <scope>NUCLEOTIDE SEQUENCE [LARGE SCALE GENOMIC DNA]</scope>
    <source>
        <strain evidence="3">268A</strain>
    </source>
</reference>
<feature type="compositionally biased region" description="Basic and acidic residues" evidence="1">
    <location>
        <begin position="236"/>
        <end position="272"/>
    </location>
</feature>
<feature type="compositionally biased region" description="Basic and acidic residues" evidence="1">
    <location>
        <begin position="346"/>
        <end position="369"/>
    </location>
</feature>
<dbReference type="Proteomes" id="UP000234579">
    <property type="component" value="Unassembled WGS sequence"/>
</dbReference>
<evidence type="ECO:0000313" key="2">
    <source>
        <dbReference type="EMBL" id="PLA75894.1"/>
    </source>
</evidence>
<protein>
    <submittedName>
        <fullName evidence="2">Uncharacterized protein</fullName>
    </submittedName>
</protein>
<feature type="compositionally biased region" description="Basic and acidic residues" evidence="1">
    <location>
        <begin position="281"/>
        <end position="297"/>
    </location>
</feature>
<dbReference type="RefSeq" id="WP_101812248.1">
    <property type="nucleotide sequence ID" value="NZ_PKGI01000045.1"/>
</dbReference>
<evidence type="ECO:0000256" key="1">
    <source>
        <dbReference type="SAM" id="MobiDB-lite"/>
    </source>
</evidence>
<sequence>MRYALNINDKASLDAVKRLKLERKKKKMTVFNYIHSATYKPEELSVEGTLQRPQIILNTSVAGLATTSEQYNLINLNAETTKYEESHLDRFIYTLNDDEVVGMVKAGLYRGDYQSFLNDLNHKLKGKEFAVENGVAYYEGKVNDVEVLAYESQDVDYKSVSIEKALVRNFNLEKEVLELGATREVERISERQAEKLRGVLLHDKLDLGSLENQVEPQKEETLDKSSENDLTSFLEKTEPSLDLDDKLDVDDLHPAENDLESGSKETSEKADSKQLNTVESDNEKVLVEDKKSEKTPTKSDITVPTVDALPPFTIDKDGVKFEESPGQVPEPQVESESEPTSQSSTSEHDKASEVDKDEVSEVVESKEASDPFEDAPYMADENDVYDDYADELDNQDESSIIGDLAHDEDDDFTL</sequence>
<dbReference type="AlphaFoldDB" id="A0A2I2A929"/>
<proteinExistence type="predicted"/>
<evidence type="ECO:0000313" key="3">
    <source>
        <dbReference type="Proteomes" id="UP000234579"/>
    </source>
</evidence>
<dbReference type="EMBL" id="PKGI01000045">
    <property type="protein sequence ID" value="PLA75894.1"/>
    <property type="molecule type" value="Genomic_DNA"/>
</dbReference>
<feature type="compositionally biased region" description="Acidic residues" evidence="1">
    <location>
        <begin position="380"/>
        <end position="396"/>
    </location>
</feature>
<organism evidence="2 3">
    <name type="scientific">Ligilactobacillus agilis</name>
    <dbReference type="NCBI Taxonomy" id="1601"/>
    <lineage>
        <taxon>Bacteria</taxon>
        <taxon>Bacillati</taxon>
        <taxon>Bacillota</taxon>
        <taxon>Bacilli</taxon>
        <taxon>Lactobacillales</taxon>
        <taxon>Lactobacillaceae</taxon>
        <taxon>Ligilactobacillus</taxon>
    </lineage>
</organism>
<feature type="compositionally biased region" description="Low complexity" evidence="1">
    <location>
        <begin position="327"/>
        <end position="345"/>
    </location>
</feature>
<name>A0A2I2A929_9LACO</name>
<comment type="caution">
    <text evidence="2">The sequence shown here is derived from an EMBL/GenBank/DDBJ whole genome shotgun (WGS) entry which is preliminary data.</text>
</comment>